<comment type="caution">
    <text evidence="3">The sequence shown here is derived from an EMBL/GenBank/DDBJ whole genome shotgun (WGS) entry which is preliminary data.</text>
</comment>
<dbReference type="EMBL" id="CAJNNV010033153">
    <property type="protein sequence ID" value="CAE8642363.1"/>
    <property type="molecule type" value="Genomic_DNA"/>
</dbReference>
<feature type="transmembrane region" description="Helical" evidence="1">
    <location>
        <begin position="56"/>
        <end position="73"/>
    </location>
</feature>
<dbReference type="AlphaFoldDB" id="A0A813HVI1"/>
<dbReference type="OrthoDB" id="435271at2759"/>
<evidence type="ECO:0000313" key="4">
    <source>
        <dbReference type="Proteomes" id="UP000654075"/>
    </source>
</evidence>
<accession>A0A813HVI1</accession>
<evidence type="ECO:0000256" key="1">
    <source>
        <dbReference type="SAM" id="Phobius"/>
    </source>
</evidence>
<dbReference type="Gene3D" id="1.20.1050.10">
    <property type="match status" value="1"/>
</dbReference>
<dbReference type="InterPro" id="IPR004045">
    <property type="entry name" value="Glutathione_S-Trfase_N"/>
</dbReference>
<dbReference type="InterPro" id="IPR036249">
    <property type="entry name" value="Thioredoxin-like_sf"/>
</dbReference>
<feature type="transmembrane region" description="Helical" evidence="1">
    <location>
        <begin position="34"/>
        <end position="51"/>
    </location>
</feature>
<dbReference type="CDD" id="cd00570">
    <property type="entry name" value="GST_N_family"/>
    <property type="match status" value="1"/>
</dbReference>
<evidence type="ECO:0000313" key="3">
    <source>
        <dbReference type="EMBL" id="CAE8642363.1"/>
    </source>
</evidence>
<sequence>MMVSILLLLNAGVLGYFLWLTARPDTSSLSGWRVLWSITVFSIFWISGAYFQWSVLTVLLLLPLAVVIVWTAIRARVGVPQSHVYADPRPRFQLISLPGSHYGEKVRWILDLLQAPYEECVVGGFLTSFFRGRSLPILVDRKGCATIGNSPEIIMYLGAVHAPSIEDPVLRQNALKLMKRDEETVKWEQRLQNIGVAIQGWGYLQTMKHDPAGIISKHLWGVYTPQVTWLERTILDKCSTWFKEVLHNDTSSFLKLTDEDLQERRLQELSKALDEVDAALAKHKFITGDHLSYIDIGFAAQAAPLMPYSVLLAKPNSLFANGRFPEFSDAREIWPQGPEGKKMEDNLHKRPCGQLALRLYAQRGKWPDISATWPTLDSFPKGHDIERPNEEK</sequence>
<dbReference type="Proteomes" id="UP000654075">
    <property type="component" value="Unassembled WGS sequence"/>
</dbReference>
<dbReference type="Pfam" id="PF13417">
    <property type="entry name" value="GST_N_3"/>
    <property type="match status" value="1"/>
</dbReference>
<reference evidence="3" key="1">
    <citation type="submission" date="2021-02" db="EMBL/GenBank/DDBJ databases">
        <authorList>
            <person name="Dougan E. K."/>
            <person name="Rhodes N."/>
            <person name="Thang M."/>
            <person name="Chan C."/>
        </authorList>
    </citation>
    <scope>NUCLEOTIDE SEQUENCE</scope>
</reference>
<protein>
    <recommendedName>
        <fullName evidence="2">GST N-terminal domain-containing protein</fullName>
    </recommendedName>
</protein>
<gene>
    <name evidence="3" type="ORF">PGLA1383_LOCUS56865</name>
</gene>
<dbReference type="InterPro" id="IPR036282">
    <property type="entry name" value="Glutathione-S-Trfase_C_sf"/>
</dbReference>
<dbReference type="SUPFAM" id="SSF47616">
    <property type="entry name" value="GST C-terminal domain-like"/>
    <property type="match status" value="1"/>
</dbReference>
<dbReference type="CDD" id="cd00299">
    <property type="entry name" value="GST_C_family"/>
    <property type="match status" value="1"/>
</dbReference>
<keyword evidence="1" id="KW-0472">Membrane</keyword>
<proteinExistence type="predicted"/>
<evidence type="ECO:0000259" key="2">
    <source>
        <dbReference type="Pfam" id="PF13417"/>
    </source>
</evidence>
<dbReference type="SUPFAM" id="SSF52833">
    <property type="entry name" value="Thioredoxin-like"/>
    <property type="match status" value="1"/>
</dbReference>
<organism evidence="3 4">
    <name type="scientific">Polarella glacialis</name>
    <name type="common">Dinoflagellate</name>
    <dbReference type="NCBI Taxonomy" id="89957"/>
    <lineage>
        <taxon>Eukaryota</taxon>
        <taxon>Sar</taxon>
        <taxon>Alveolata</taxon>
        <taxon>Dinophyceae</taxon>
        <taxon>Suessiales</taxon>
        <taxon>Suessiaceae</taxon>
        <taxon>Polarella</taxon>
    </lineage>
</organism>
<keyword evidence="1" id="KW-0812">Transmembrane</keyword>
<name>A0A813HVI1_POLGL</name>
<feature type="domain" description="GST N-terminal" evidence="2">
    <location>
        <begin position="94"/>
        <end position="161"/>
    </location>
</feature>
<keyword evidence="4" id="KW-1185">Reference proteome</keyword>
<keyword evidence="1" id="KW-1133">Transmembrane helix</keyword>